<sequence>MSGDKREEYSALSEKDEEEVDNIEEKDNEILKSRVSNHPLFDLLVEQHLNCLKVAGDISNLEKVKKKIDRKKNAMKKQNLGMFNHSELDHFMEAYCMALGKLKEAMEEPQTESLAFINNMHSQLTDLTDGLTLSSPSSSTSKHNLKDGI</sequence>
<comment type="subcellular location">
    <subcellularLocation>
        <location evidence="1">Nucleus</location>
    </subcellularLocation>
</comment>
<evidence type="ECO:0000256" key="3">
    <source>
        <dbReference type="SAM" id="MobiDB-lite"/>
    </source>
</evidence>
<dbReference type="SMART" id="SM01255">
    <property type="entry name" value="KNOX1"/>
    <property type="match status" value="1"/>
</dbReference>
<dbReference type="SMART" id="SM01256">
    <property type="entry name" value="KNOX2"/>
    <property type="match status" value="1"/>
</dbReference>
<dbReference type="Proteomes" id="UP001293593">
    <property type="component" value="Unassembled WGS sequence"/>
</dbReference>
<feature type="domain" description="KNOX2" evidence="5">
    <location>
        <begin position="78"/>
        <end position="129"/>
    </location>
</feature>
<dbReference type="PANTHER" id="PTHR48452:SF1">
    <property type="entry name" value="FUSED COMPOUND LEAF 1"/>
    <property type="match status" value="1"/>
</dbReference>
<name>A0AAE1N542_9FABA</name>
<proteinExistence type="predicted"/>
<protein>
    <submittedName>
        <fullName evidence="6">Uncharacterized protein</fullName>
    </submittedName>
</protein>
<dbReference type="GO" id="GO:0003677">
    <property type="term" value="F:DNA binding"/>
    <property type="evidence" value="ECO:0007669"/>
    <property type="project" value="InterPro"/>
</dbReference>
<dbReference type="InterPro" id="IPR005540">
    <property type="entry name" value="KNOX1"/>
</dbReference>
<dbReference type="EMBL" id="JAWXYG010000001">
    <property type="protein sequence ID" value="KAK4283374.1"/>
    <property type="molecule type" value="Genomic_DNA"/>
</dbReference>
<evidence type="ECO:0000259" key="5">
    <source>
        <dbReference type="SMART" id="SM01256"/>
    </source>
</evidence>
<keyword evidence="7" id="KW-1185">Reference proteome</keyword>
<organism evidence="6 7">
    <name type="scientific">Acacia crassicarpa</name>
    <name type="common">northern wattle</name>
    <dbReference type="NCBI Taxonomy" id="499986"/>
    <lineage>
        <taxon>Eukaryota</taxon>
        <taxon>Viridiplantae</taxon>
        <taxon>Streptophyta</taxon>
        <taxon>Embryophyta</taxon>
        <taxon>Tracheophyta</taxon>
        <taxon>Spermatophyta</taxon>
        <taxon>Magnoliopsida</taxon>
        <taxon>eudicotyledons</taxon>
        <taxon>Gunneridae</taxon>
        <taxon>Pentapetalae</taxon>
        <taxon>rosids</taxon>
        <taxon>fabids</taxon>
        <taxon>Fabales</taxon>
        <taxon>Fabaceae</taxon>
        <taxon>Caesalpinioideae</taxon>
        <taxon>mimosoid clade</taxon>
        <taxon>Acacieae</taxon>
        <taxon>Acacia</taxon>
    </lineage>
</organism>
<feature type="region of interest" description="Disordered" evidence="3">
    <location>
        <begin position="128"/>
        <end position="149"/>
    </location>
</feature>
<dbReference type="AlphaFoldDB" id="A0AAE1N542"/>
<dbReference type="PANTHER" id="PTHR48452">
    <property type="entry name" value="FUSED COMPOUND LEAF 1"/>
    <property type="match status" value="1"/>
</dbReference>
<gene>
    <name evidence="6" type="ORF">QN277_000329</name>
</gene>
<feature type="domain" description="KNOX1" evidence="4">
    <location>
        <begin position="29"/>
        <end position="70"/>
    </location>
</feature>
<evidence type="ECO:0000259" key="4">
    <source>
        <dbReference type="SMART" id="SM01255"/>
    </source>
</evidence>
<evidence type="ECO:0000313" key="7">
    <source>
        <dbReference type="Proteomes" id="UP001293593"/>
    </source>
</evidence>
<reference evidence="6" key="1">
    <citation type="submission" date="2023-10" db="EMBL/GenBank/DDBJ databases">
        <title>Chromosome-level genome of the transformable northern wattle, Acacia crassicarpa.</title>
        <authorList>
            <person name="Massaro I."/>
            <person name="Sinha N.R."/>
            <person name="Poethig S."/>
            <person name="Leichty A.R."/>
        </authorList>
    </citation>
    <scope>NUCLEOTIDE SEQUENCE</scope>
    <source>
        <strain evidence="6">Acra3RX</strain>
        <tissue evidence="6">Leaf</tissue>
    </source>
</reference>
<evidence type="ECO:0000313" key="6">
    <source>
        <dbReference type="EMBL" id="KAK4283374.1"/>
    </source>
</evidence>
<evidence type="ECO:0000256" key="2">
    <source>
        <dbReference type="ARBA" id="ARBA00023242"/>
    </source>
</evidence>
<comment type="caution">
    <text evidence="6">The sequence shown here is derived from an EMBL/GenBank/DDBJ whole genome shotgun (WGS) entry which is preliminary data.</text>
</comment>
<dbReference type="GO" id="GO:0005634">
    <property type="term" value="C:nucleus"/>
    <property type="evidence" value="ECO:0007669"/>
    <property type="project" value="UniProtKB-SubCell"/>
</dbReference>
<dbReference type="Pfam" id="PF03791">
    <property type="entry name" value="KNOX2"/>
    <property type="match status" value="1"/>
</dbReference>
<accession>A0AAE1N542</accession>
<feature type="region of interest" description="Disordered" evidence="3">
    <location>
        <begin position="1"/>
        <end position="24"/>
    </location>
</feature>
<dbReference type="InterPro" id="IPR005541">
    <property type="entry name" value="KNOX2"/>
</dbReference>
<keyword evidence="2" id="KW-0539">Nucleus</keyword>
<evidence type="ECO:0000256" key="1">
    <source>
        <dbReference type="ARBA" id="ARBA00004123"/>
    </source>
</evidence>
<feature type="compositionally biased region" description="Low complexity" evidence="3">
    <location>
        <begin position="128"/>
        <end position="141"/>
    </location>
</feature>